<keyword evidence="4 10" id="KW-0812">Transmembrane</keyword>
<dbReference type="Proteomes" id="UP000279307">
    <property type="component" value="Chromosome 10"/>
</dbReference>
<evidence type="ECO:0000313" key="13">
    <source>
        <dbReference type="Proteomes" id="UP000053097"/>
    </source>
</evidence>
<keyword evidence="6 10" id="KW-1133">Transmembrane helix</keyword>
<evidence type="ECO:0000256" key="1">
    <source>
        <dbReference type="ARBA" id="ARBA00004651"/>
    </source>
</evidence>
<keyword evidence="13" id="KW-1185">Reference proteome</keyword>
<dbReference type="Pfam" id="PF02949">
    <property type="entry name" value="7tm_6"/>
    <property type="match status" value="1"/>
</dbReference>
<gene>
    <name evidence="12" type="ORF">DMN91_009714</name>
    <name evidence="11" type="ORF">X777_02038</name>
</gene>
<dbReference type="GO" id="GO:0007165">
    <property type="term" value="P:signal transduction"/>
    <property type="evidence" value="ECO:0007669"/>
    <property type="project" value="UniProtKB-KW"/>
</dbReference>
<keyword evidence="7 10" id="KW-0472">Membrane</keyword>
<keyword evidence="3 10" id="KW-0716">Sensory transduction</keyword>
<evidence type="ECO:0000256" key="10">
    <source>
        <dbReference type="RuleBase" id="RU351113"/>
    </source>
</evidence>
<evidence type="ECO:0000256" key="7">
    <source>
        <dbReference type="ARBA" id="ARBA00023136"/>
    </source>
</evidence>
<name>A0A026VSL8_OOCBI</name>
<dbReference type="AlphaFoldDB" id="A0A026VSL8"/>
<organism evidence="11 13">
    <name type="scientific">Ooceraea biroi</name>
    <name type="common">Clonal raider ant</name>
    <name type="synonym">Cerapachys biroi</name>
    <dbReference type="NCBI Taxonomy" id="2015173"/>
    <lineage>
        <taxon>Eukaryota</taxon>
        <taxon>Metazoa</taxon>
        <taxon>Ecdysozoa</taxon>
        <taxon>Arthropoda</taxon>
        <taxon>Hexapoda</taxon>
        <taxon>Insecta</taxon>
        <taxon>Pterygota</taxon>
        <taxon>Neoptera</taxon>
        <taxon>Endopterygota</taxon>
        <taxon>Hymenoptera</taxon>
        <taxon>Apocrita</taxon>
        <taxon>Aculeata</taxon>
        <taxon>Formicoidea</taxon>
        <taxon>Formicidae</taxon>
        <taxon>Dorylinae</taxon>
        <taxon>Ooceraea</taxon>
    </lineage>
</organism>
<proteinExistence type="inferred from homology"/>
<keyword evidence="8 10" id="KW-0675">Receptor</keyword>
<evidence type="ECO:0000256" key="6">
    <source>
        <dbReference type="ARBA" id="ARBA00022989"/>
    </source>
</evidence>
<reference evidence="12" key="3">
    <citation type="submission" date="2018-07" db="EMBL/GenBank/DDBJ databases">
        <authorList>
            <person name="Mckenzie S.K."/>
            <person name="Kronauer D.J.C."/>
        </authorList>
    </citation>
    <scope>NUCLEOTIDE SEQUENCE</scope>
    <source>
        <strain evidence="12">Clonal line C1</strain>
    </source>
</reference>
<feature type="transmembrane region" description="Helical" evidence="10">
    <location>
        <begin position="174"/>
        <end position="204"/>
    </location>
</feature>
<evidence type="ECO:0000313" key="11">
    <source>
        <dbReference type="EMBL" id="EZA46768.1"/>
    </source>
</evidence>
<comment type="caution">
    <text evidence="10">Lacks conserved residue(s) required for the propagation of feature annotation.</text>
</comment>
<dbReference type="InterPro" id="IPR004117">
    <property type="entry name" value="7tm6_olfct_rcpt"/>
</dbReference>
<evidence type="ECO:0000256" key="2">
    <source>
        <dbReference type="ARBA" id="ARBA00022475"/>
    </source>
</evidence>
<dbReference type="OMA" id="TIPLANM"/>
<feature type="transmembrane region" description="Helical" evidence="10">
    <location>
        <begin position="65"/>
        <end position="85"/>
    </location>
</feature>
<comment type="subcellular location">
    <subcellularLocation>
        <location evidence="1 10">Cell membrane</location>
        <topology evidence="1 10">Multi-pass membrane protein</topology>
    </subcellularLocation>
</comment>
<evidence type="ECO:0000256" key="9">
    <source>
        <dbReference type="ARBA" id="ARBA00023224"/>
    </source>
</evidence>
<feature type="transmembrane region" description="Helical" evidence="10">
    <location>
        <begin position="34"/>
        <end position="53"/>
    </location>
</feature>
<feature type="transmembrane region" description="Helical" evidence="10">
    <location>
        <begin position="263"/>
        <end position="288"/>
    </location>
</feature>
<evidence type="ECO:0000256" key="4">
    <source>
        <dbReference type="ARBA" id="ARBA00022692"/>
    </source>
</evidence>
<sequence length="394" mass="45722">MDFTEEHYYKLNRIIMVCLGLWPYNTSAFRKIQIIFYEALLISFSLCQLNVFLMKDCSIAATMRICMFLFCNLFFIIKYTGGLLLTDSFKYIFSRLRYDWNILKNQTEFEIIQKHADKTRFYTIIFMLIATSVVLGVISLAFASTILDIIIPLNESRPLRLPIEVEYFVDQQRYFYAISLHMGMTFYAGMMIMTAITTIFIAYVSHNCAIFEIVSYRLEHMFDEKILEMSKDIREHILHERLIDAVHLHCRAVDMTNVLTDNFATLFFILIVTGVACTTFSVFHIFYLMTLLNEIAIIDLISGVGCVLFQFYALFTGNYIGQDLIDISANVFQASYNMEWYAAPLWLQKLILFIMQKSIIHATLKAGGLFEGSLEGFARLISMTTSYVMFIHST</sequence>
<evidence type="ECO:0000313" key="12">
    <source>
        <dbReference type="EMBL" id="RLU17479.1"/>
    </source>
</evidence>
<protein>
    <recommendedName>
        <fullName evidence="10">Odorant receptor</fullName>
    </recommendedName>
</protein>
<accession>A0A026VSL8</accession>
<reference evidence="12" key="2">
    <citation type="journal article" date="2018" name="Genome Res.">
        <title>The genomic architecture and molecular evolution of ant odorant receptors.</title>
        <authorList>
            <person name="McKenzie S.K."/>
            <person name="Kronauer D.J.C."/>
        </authorList>
    </citation>
    <scope>NUCLEOTIDE SEQUENCE [LARGE SCALE GENOMIC DNA]</scope>
    <source>
        <strain evidence="12">Clonal line C1</strain>
    </source>
</reference>
<keyword evidence="9 10" id="KW-0807">Transducer</keyword>
<evidence type="ECO:0000256" key="3">
    <source>
        <dbReference type="ARBA" id="ARBA00022606"/>
    </source>
</evidence>
<dbReference type="EMBL" id="KK108317">
    <property type="protein sequence ID" value="EZA46768.1"/>
    <property type="molecule type" value="Genomic_DNA"/>
</dbReference>
<keyword evidence="2" id="KW-1003">Cell membrane</keyword>
<dbReference type="EMBL" id="QOIP01000010">
    <property type="protein sequence ID" value="RLU17479.1"/>
    <property type="molecule type" value="Genomic_DNA"/>
</dbReference>
<keyword evidence="5 10" id="KW-0552">Olfaction</keyword>
<dbReference type="GO" id="GO:0004984">
    <property type="term" value="F:olfactory receptor activity"/>
    <property type="evidence" value="ECO:0007669"/>
    <property type="project" value="InterPro"/>
</dbReference>
<comment type="similarity">
    <text evidence="10">Belongs to the insect chemoreceptor superfamily. Heteromeric odorant receptor channel (TC 1.A.69) family.</text>
</comment>
<dbReference type="GO" id="GO:0005549">
    <property type="term" value="F:odorant binding"/>
    <property type="evidence" value="ECO:0007669"/>
    <property type="project" value="InterPro"/>
</dbReference>
<dbReference type="Proteomes" id="UP000053097">
    <property type="component" value="Unassembled WGS sequence"/>
</dbReference>
<dbReference type="OrthoDB" id="7530072at2759"/>
<dbReference type="GO" id="GO:0005886">
    <property type="term" value="C:plasma membrane"/>
    <property type="evidence" value="ECO:0007669"/>
    <property type="project" value="UniProtKB-SubCell"/>
</dbReference>
<feature type="transmembrane region" description="Helical" evidence="10">
    <location>
        <begin position="124"/>
        <end position="153"/>
    </location>
</feature>
<feature type="transmembrane region" description="Helical" evidence="10">
    <location>
        <begin position="295"/>
        <end position="315"/>
    </location>
</feature>
<dbReference type="PANTHER" id="PTHR21137">
    <property type="entry name" value="ODORANT RECEPTOR"/>
    <property type="match status" value="1"/>
</dbReference>
<evidence type="ECO:0000256" key="8">
    <source>
        <dbReference type="ARBA" id="ARBA00023170"/>
    </source>
</evidence>
<reference evidence="11 13" key="1">
    <citation type="journal article" date="2014" name="Curr. Biol.">
        <title>The genome of the clonal raider ant Cerapachys biroi.</title>
        <authorList>
            <person name="Oxley P.R."/>
            <person name="Ji L."/>
            <person name="Fetter-Pruneda I."/>
            <person name="McKenzie S.K."/>
            <person name="Li C."/>
            <person name="Hu H."/>
            <person name="Zhang G."/>
            <person name="Kronauer D.J."/>
        </authorList>
    </citation>
    <scope>NUCLEOTIDE SEQUENCE [LARGE SCALE GENOMIC DNA]</scope>
</reference>
<evidence type="ECO:0000256" key="5">
    <source>
        <dbReference type="ARBA" id="ARBA00022725"/>
    </source>
</evidence>
<dbReference type="PANTHER" id="PTHR21137:SF35">
    <property type="entry name" value="ODORANT RECEPTOR 19A-RELATED"/>
    <property type="match status" value="1"/>
</dbReference>